<sequence>KTVDSTFHNQFLNDPKTRGLRNAFCENGQMDNCAKNNLSVCFSNKIRFHTLFKIDIQSPRQ</sequence>
<evidence type="ECO:0000313" key="2">
    <source>
        <dbReference type="Proteomes" id="UP001549920"/>
    </source>
</evidence>
<dbReference type="EMBL" id="JBEUOH010000027">
    <property type="protein sequence ID" value="KAL0859563.1"/>
    <property type="molecule type" value="Genomic_DNA"/>
</dbReference>
<evidence type="ECO:0000313" key="1">
    <source>
        <dbReference type="EMBL" id="KAL0859563.1"/>
    </source>
</evidence>
<keyword evidence="2" id="KW-1185">Reference proteome</keyword>
<accession>A0ABR3H433</accession>
<reference evidence="1 2" key="1">
    <citation type="submission" date="2024-06" db="EMBL/GenBank/DDBJ databases">
        <title>A chromosome-level genome assembly of beet webworm, Loxostege sticticalis.</title>
        <authorList>
            <person name="Zhang Y."/>
        </authorList>
    </citation>
    <scope>NUCLEOTIDE SEQUENCE [LARGE SCALE GENOMIC DNA]</scope>
    <source>
        <strain evidence="1">AQ026</strain>
        <tissue evidence="1">Whole body</tissue>
    </source>
</reference>
<proteinExistence type="predicted"/>
<feature type="non-terminal residue" evidence="1">
    <location>
        <position position="1"/>
    </location>
</feature>
<name>A0ABR3H433_LOXSC</name>
<comment type="caution">
    <text evidence="1">The sequence shown here is derived from an EMBL/GenBank/DDBJ whole genome shotgun (WGS) entry which is preliminary data.</text>
</comment>
<organism evidence="1 2">
    <name type="scientific">Loxostege sticticalis</name>
    <name type="common">Beet webworm moth</name>
    <dbReference type="NCBI Taxonomy" id="481309"/>
    <lineage>
        <taxon>Eukaryota</taxon>
        <taxon>Metazoa</taxon>
        <taxon>Ecdysozoa</taxon>
        <taxon>Arthropoda</taxon>
        <taxon>Hexapoda</taxon>
        <taxon>Insecta</taxon>
        <taxon>Pterygota</taxon>
        <taxon>Neoptera</taxon>
        <taxon>Endopterygota</taxon>
        <taxon>Lepidoptera</taxon>
        <taxon>Glossata</taxon>
        <taxon>Ditrysia</taxon>
        <taxon>Pyraloidea</taxon>
        <taxon>Crambidae</taxon>
        <taxon>Pyraustinae</taxon>
        <taxon>Loxostege</taxon>
    </lineage>
</organism>
<protein>
    <submittedName>
        <fullName evidence="1">Uncharacterized protein</fullName>
    </submittedName>
</protein>
<dbReference type="Proteomes" id="UP001549920">
    <property type="component" value="Unassembled WGS sequence"/>
</dbReference>
<gene>
    <name evidence="1" type="ORF">ABMA27_010705</name>
</gene>
<feature type="non-terminal residue" evidence="1">
    <location>
        <position position="61"/>
    </location>
</feature>